<reference evidence="4 5" key="1">
    <citation type="submission" date="2024-09" db="EMBL/GenBank/DDBJ databases">
        <authorList>
            <person name="Sun Q."/>
            <person name="Mori K."/>
        </authorList>
    </citation>
    <scope>NUCLEOTIDE SEQUENCE [LARGE SCALE GENOMIC DNA]</scope>
    <source>
        <strain evidence="4 5">JCM 3028</strain>
    </source>
</reference>
<evidence type="ECO:0000259" key="2">
    <source>
        <dbReference type="Pfam" id="PF00931"/>
    </source>
</evidence>
<gene>
    <name evidence="4" type="ORF">ACFFRH_39865</name>
</gene>
<dbReference type="PANTHER" id="PTHR46082:SF6">
    <property type="entry name" value="AAA+ ATPASE DOMAIN-CONTAINING PROTEIN-RELATED"/>
    <property type="match status" value="1"/>
</dbReference>
<dbReference type="Gene3D" id="3.40.50.300">
    <property type="entry name" value="P-loop containing nucleotide triphosphate hydrolases"/>
    <property type="match status" value="1"/>
</dbReference>
<evidence type="ECO:0000313" key="4">
    <source>
        <dbReference type="EMBL" id="MFB9681673.1"/>
    </source>
</evidence>
<dbReference type="SUPFAM" id="SSF48452">
    <property type="entry name" value="TPR-like"/>
    <property type="match status" value="3"/>
</dbReference>
<dbReference type="InterPro" id="IPR056681">
    <property type="entry name" value="DUF7779"/>
</dbReference>
<dbReference type="EMBL" id="JBHMBS010000037">
    <property type="protein sequence ID" value="MFB9681673.1"/>
    <property type="molecule type" value="Genomic_DNA"/>
</dbReference>
<feature type="domain" description="DUF7779" evidence="3">
    <location>
        <begin position="416"/>
        <end position="504"/>
    </location>
</feature>
<dbReference type="SUPFAM" id="SSF52540">
    <property type="entry name" value="P-loop containing nucleoside triphosphate hydrolases"/>
    <property type="match status" value="1"/>
</dbReference>
<dbReference type="Pfam" id="PF00931">
    <property type="entry name" value="NB-ARC"/>
    <property type="match status" value="1"/>
</dbReference>
<name>A0ABV5TRC7_9ACTN</name>
<dbReference type="Pfam" id="PF25000">
    <property type="entry name" value="DUF7779"/>
    <property type="match status" value="1"/>
</dbReference>
<protein>
    <submittedName>
        <fullName evidence="4">Tetratricopeptide repeat protein</fullName>
    </submittedName>
</protein>
<dbReference type="Proteomes" id="UP001589610">
    <property type="component" value="Unassembled WGS sequence"/>
</dbReference>
<comment type="caution">
    <text evidence="4">The sequence shown here is derived from an EMBL/GenBank/DDBJ whole genome shotgun (WGS) entry which is preliminary data.</text>
</comment>
<evidence type="ECO:0000259" key="3">
    <source>
        <dbReference type="Pfam" id="PF25000"/>
    </source>
</evidence>
<evidence type="ECO:0000313" key="5">
    <source>
        <dbReference type="Proteomes" id="UP001589610"/>
    </source>
</evidence>
<feature type="region of interest" description="Disordered" evidence="1">
    <location>
        <begin position="116"/>
        <end position="143"/>
    </location>
</feature>
<dbReference type="Gene3D" id="1.25.40.10">
    <property type="entry name" value="Tetratricopeptide repeat domain"/>
    <property type="match status" value="3"/>
</dbReference>
<keyword evidence="5" id="KW-1185">Reference proteome</keyword>
<dbReference type="PANTHER" id="PTHR46082">
    <property type="entry name" value="ATP/GTP-BINDING PROTEIN-RELATED"/>
    <property type="match status" value="1"/>
</dbReference>
<evidence type="ECO:0000256" key="1">
    <source>
        <dbReference type="SAM" id="MobiDB-lite"/>
    </source>
</evidence>
<dbReference type="InterPro" id="IPR053137">
    <property type="entry name" value="NLR-like"/>
</dbReference>
<accession>A0ABV5TRC7</accession>
<dbReference type="Pfam" id="PF13374">
    <property type="entry name" value="TPR_10"/>
    <property type="match status" value="5"/>
</dbReference>
<proteinExistence type="predicted"/>
<dbReference type="Pfam" id="PF13424">
    <property type="entry name" value="TPR_12"/>
    <property type="match status" value="1"/>
</dbReference>
<dbReference type="InterPro" id="IPR011990">
    <property type="entry name" value="TPR-like_helical_dom_sf"/>
</dbReference>
<organism evidence="4 5">
    <name type="scientific">Streptosporangium vulgare</name>
    <dbReference type="NCBI Taxonomy" id="46190"/>
    <lineage>
        <taxon>Bacteria</taxon>
        <taxon>Bacillati</taxon>
        <taxon>Actinomycetota</taxon>
        <taxon>Actinomycetes</taxon>
        <taxon>Streptosporangiales</taxon>
        <taxon>Streptosporangiaceae</taxon>
        <taxon>Streptosporangium</taxon>
    </lineage>
</organism>
<feature type="domain" description="NB-ARC" evidence="2">
    <location>
        <begin position="163"/>
        <end position="321"/>
    </location>
</feature>
<dbReference type="InterPro" id="IPR027417">
    <property type="entry name" value="P-loop_NTPase"/>
</dbReference>
<dbReference type="InterPro" id="IPR002182">
    <property type="entry name" value="NB-ARC"/>
</dbReference>
<sequence length="991" mass="105896">MRGSKVSGSSDSTNAAGAAGAVDATGRYAAALRALHAAAGAPDGAMIQRNAAAQLPPLKVSLASWSDWRNGRNVPSDRKVADWLIVFLRGRARQKSPAYGVPPAVWWEELRQRARAERRQGRGRGGRPLTPHPPAPTSQKVESEPVRYWVGVVPRAADCFQTRQIADRLTEAAQDGETVVVSQVLAGMGGIGKTQLAAAYARRTWEQREVGVLVWVSATSRSQILAAYAQAATELGLPTDPGDVEQAARRFLTWAQTTPTAWLVVLDDVQDPADVRELWPSGAVGRVVVTTRRRDAALAGQSRRVVDVGVFTKAEARAYLSAKLAVHDRVDSDAEIDALTADLGYLPLALAQAAAYLIDAHLDCAGYRERLADRRRRLAEVVPEEGALPDDHPAIVAAAWSLSIDRAERARPAGLARPLLQVAAVLDPHGIPQAALTSTPVLAHLAAEQRPRATREVSAADARDGLRVLHRFSLIDHDPTASSQEVRIHRLIQRATRETLSRAESTAVAHVAADALLEVWPDAERDQAGPVLRANTATLHTLTGTALWEWNDMAHPILLRAATSLGDSGQVHAAVTEYTRLHATMTRLLGPDHLATLITRNNLAHWRGLAGDATGAAAAFNDLLTDRLRVLGPDHPDTLTNRNNLAHWRGAAGDAAGAAAAFKDLLANRLEVLGADHSDTLITRHNLASCRGTAGDVAGAAAAFEDLLTDRLRLLGPDHPDTLMTRNNLAYWRGVAGNAAGAAAAFEDLLTDYVRMLGPDHPKTLAVGNNLAYWRGLAGDAAGAAAAFEDLLTDYLRVLDPDHPNTLTARNNLATWRGLAGDAAGAAAAFEDLLTHRLRVSGPDHPDTLMTRNNLASSRGLAGDAAGAAAAFEDLLTDYLRVLGPDHPDTLTARNNLADWRGQAGDRAGAAAAFNDLLADRLRVLGPDHPDTLISRNNLAHWRGAAGDAMSAATALDDLLADCLRVLGPDHPDTLTTRNNLAYWKEQAGFA</sequence>